<protein>
    <submittedName>
        <fullName evidence="1">Uncharacterized protein</fullName>
    </submittedName>
</protein>
<accession>A0A437K694</accession>
<dbReference type="Proteomes" id="UP000288024">
    <property type="component" value="Unassembled WGS sequence"/>
</dbReference>
<name>A0A437K694_9BACI</name>
<dbReference type="EMBL" id="RZTZ01000012">
    <property type="protein sequence ID" value="RVT58590.1"/>
    <property type="molecule type" value="Genomic_DNA"/>
</dbReference>
<evidence type="ECO:0000313" key="2">
    <source>
        <dbReference type="Proteomes" id="UP000288024"/>
    </source>
</evidence>
<dbReference type="RefSeq" id="WP_127740816.1">
    <property type="nucleotide sequence ID" value="NZ_CAJCKN010000026.1"/>
</dbReference>
<keyword evidence="2" id="KW-1185">Reference proteome</keyword>
<sequence>MKKGNHDIRDVVYIHLHEKERFVLSYGIEFYEFYHFLAQSISSILLLKHQFDDGELHTHTMFDYVPEQKLAKLAKEDVYGYGDFAWIDFEETEALDVLHGQTIAELLFLAHKRDHLKAPFYQHLNNQFVYLAHDDGWFNKTYYKNLPMFYSFFGEVISQKLNRLKADKTLFGVKKKRIFTPLSQQGVLLLKEMMKEGMVLSIRKASQNRMRIEIPIWVIGDFANMDDMYEEYEKRSKQGNVDGKLVYDKRTKEWEVIIN</sequence>
<organism evidence="1 2">
    <name type="scientific">Niallia taxi</name>
    <dbReference type="NCBI Taxonomy" id="2499688"/>
    <lineage>
        <taxon>Bacteria</taxon>
        <taxon>Bacillati</taxon>
        <taxon>Bacillota</taxon>
        <taxon>Bacilli</taxon>
        <taxon>Bacillales</taxon>
        <taxon>Bacillaceae</taxon>
        <taxon>Niallia</taxon>
    </lineage>
</organism>
<evidence type="ECO:0000313" key="1">
    <source>
        <dbReference type="EMBL" id="RVT58590.1"/>
    </source>
</evidence>
<dbReference type="AlphaFoldDB" id="A0A437K694"/>
<reference evidence="1 2" key="1">
    <citation type="submission" date="2019-01" db="EMBL/GenBank/DDBJ databases">
        <title>Bacillus sp. M5HDSG1-1, whole genome shotgun sequence.</title>
        <authorList>
            <person name="Tuo L."/>
        </authorList>
    </citation>
    <scope>NUCLEOTIDE SEQUENCE [LARGE SCALE GENOMIC DNA]</scope>
    <source>
        <strain evidence="1 2">M5HDSG1-1</strain>
    </source>
</reference>
<proteinExistence type="predicted"/>
<dbReference type="GeneID" id="87619502"/>
<comment type="caution">
    <text evidence="1">The sequence shown here is derived from an EMBL/GenBank/DDBJ whole genome shotgun (WGS) entry which is preliminary data.</text>
</comment>
<gene>
    <name evidence="1" type="ORF">EM808_21970</name>
</gene>